<dbReference type="InterPro" id="IPR010413">
    <property type="entry name" value="HutX-like"/>
</dbReference>
<proteinExistence type="predicted"/>
<reference evidence="2" key="1">
    <citation type="submission" date="2017-02" db="EMBL/GenBank/DDBJ databases">
        <authorList>
            <person name="Varghese N."/>
            <person name="Submissions S."/>
        </authorList>
    </citation>
    <scope>NUCLEOTIDE SEQUENCE [LARGE SCALE GENOMIC DNA]</scope>
    <source>
        <strain evidence="2">ATCC 700200</strain>
    </source>
</reference>
<organism evidence="1 2">
    <name type="scientific">Prosthecobacter debontii</name>
    <dbReference type="NCBI Taxonomy" id="48467"/>
    <lineage>
        <taxon>Bacteria</taxon>
        <taxon>Pseudomonadati</taxon>
        <taxon>Verrucomicrobiota</taxon>
        <taxon>Verrucomicrobiia</taxon>
        <taxon>Verrucomicrobiales</taxon>
        <taxon>Verrucomicrobiaceae</taxon>
        <taxon>Prosthecobacter</taxon>
    </lineage>
</organism>
<sequence>MDSASRHSPRIAYSFPAHTFDLRRVKPESCFDADDGAAMAIHLDGRWDKFFKNLRNLGLVMVTASRGPISMASAWEKPVFQSYPGTDEWICLETGSEIRPAAFGGAMAVVENVGDQQVASFQFFDRHGEGCLKILVTNWSDHEAYEDLVSRHASGRRTLDFGQKSEARTEMPSPAQGNVRNLWNGLSRSLPDSAFPGLEGVSRLSALEMAGQDLAWRLPRRVVRQALQNMTLAQVPLGGAVRNEAVFLPTGFYPTHWGDCRCGTTFFGEASQLTLRGCVHRGQAWATRFQVGSEEALCIEFYNAHRDFCGGIGLRSEAGPWQREQWKDLLKGGLD</sequence>
<dbReference type="InterPro" id="IPR053733">
    <property type="entry name" value="Heme_Transport_Util_sf"/>
</dbReference>
<dbReference type="RefSeq" id="WP_078815399.1">
    <property type="nucleotide sequence ID" value="NZ_FUYE01000018.1"/>
</dbReference>
<dbReference type="Pfam" id="PF06228">
    <property type="entry name" value="ChuX_HutX"/>
    <property type="match status" value="1"/>
</dbReference>
<dbReference type="Gene3D" id="3.40.1570.10">
    <property type="entry name" value="HemS/ChuS/ChuX like domains"/>
    <property type="match status" value="2"/>
</dbReference>
<dbReference type="STRING" id="48467.SAMN02745166_04248"/>
<accession>A0A1T4YU95</accession>
<evidence type="ECO:0000313" key="2">
    <source>
        <dbReference type="Proteomes" id="UP000190774"/>
    </source>
</evidence>
<dbReference type="EMBL" id="FUYE01000018">
    <property type="protein sequence ID" value="SKB05369.1"/>
    <property type="molecule type" value="Genomic_DNA"/>
</dbReference>
<evidence type="ECO:0000313" key="1">
    <source>
        <dbReference type="EMBL" id="SKB05369.1"/>
    </source>
</evidence>
<dbReference type="Proteomes" id="UP000190774">
    <property type="component" value="Unassembled WGS sequence"/>
</dbReference>
<protein>
    <submittedName>
        <fullName evidence="1">Haem utilisation ChuX/HutX</fullName>
    </submittedName>
</protein>
<dbReference type="OrthoDB" id="180466at2"/>
<dbReference type="AlphaFoldDB" id="A0A1T4YU95"/>
<name>A0A1T4YU95_9BACT</name>
<gene>
    <name evidence="1" type="ORF">SAMN02745166_04248</name>
</gene>
<keyword evidence="2" id="KW-1185">Reference proteome</keyword>
<dbReference type="SUPFAM" id="SSF144064">
    <property type="entry name" value="Heme iron utilization protein-like"/>
    <property type="match status" value="1"/>
</dbReference>